<dbReference type="AlphaFoldDB" id="A0AAN8QZG9"/>
<evidence type="ECO:0008006" key="3">
    <source>
        <dbReference type="Google" id="ProtNLM"/>
    </source>
</evidence>
<gene>
    <name evidence="1" type="ORF">J4Q44_G00113720</name>
</gene>
<evidence type="ECO:0000313" key="2">
    <source>
        <dbReference type="Proteomes" id="UP001356427"/>
    </source>
</evidence>
<keyword evidence="2" id="KW-1185">Reference proteome</keyword>
<accession>A0AAN8QZG9</accession>
<name>A0AAN8QZG9_9TELE</name>
<sequence>MDHCSFEASKRCQHNVAVRSQTANDRRLSKNTCCEAKITCTLLTCADKTGRLSRSKDPHLPEYLAIVCVYNVQNHNMFVSDALRHRDVGAKTIETLTQLFEIGHSPSSALTVLKNDLQMDYGEDYIFTSANRCLCRDLQFCYQPDTVGSSASLIPLGTWTENCRVFLLLTHTCAGGLPLGVILTQPEDEATILEGLQLLKDMLRVDAFAGIGQAGHRLIITDDCKAERGALGRAFPGAKLLLCTFHLLQSVWRCLWGKESGVDLRDRQTLFTVGKYISQGRDG</sequence>
<dbReference type="Proteomes" id="UP001356427">
    <property type="component" value="Unassembled WGS sequence"/>
</dbReference>
<dbReference type="EMBL" id="JAGTTL010000009">
    <property type="protein sequence ID" value="KAK6318081.1"/>
    <property type="molecule type" value="Genomic_DNA"/>
</dbReference>
<dbReference type="PANTHER" id="PTHR35385">
    <property type="entry name" value="PROTEIN B, PUTATIVE-RELATED-RELATED"/>
    <property type="match status" value="1"/>
</dbReference>
<protein>
    <recommendedName>
        <fullName evidence="3">MULE transposase domain-containing protein</fullName>
    </recommendedName>
</protein>
<evidence type="ECO:0000313" key="1">
    <source>
        <dbReference type="EMBL" id="KAK6318081.1"/>
    </source>
</evidence>
<dbReference type="PANTHER" id="PTHR35385:SF2">
    <property type="entry name" value="PROTEIN B, PUTATIVE-RELATED"/>
    <property type="match status" value="1"/>
</dbReference>
<reference evidence="1 2" key="1">
    <citation type="submission" date="2021-04" db="EMBL/GenBank/DDBJ databases">
        <authorList>
            <person name="De Guttry C."/>
            <person name="Zahm M."/>
            <person name="Klopp C."/>
            <person name="Cabau C."/>
            <person name="Louis A."/>
            <person name="Berthelot C."/>
            <person name="Parey E."/>
            <person name="Roest Crollius H."/>
            <person name="Montfort J."/>
            <person name="Robinson-Rechavi M."/>
            <person name="Bucao C."/>
            <person name="Bouchez O."/>
            <person name="Gislard M."/>
            <person name="Lluch J."/>
            <person name="Milhes M."/>
            <person name="Lampietro C."/>
            <person name="Lopez Roques C."/>
            <person name="Donnadieu C."/>
            <person name="Braasch I."/>
            <person name="Desvignes T."/>
            <person name="Postlethwait J."/>
            <person name="Bobe J."/>
            <person name="Wedekind C."/>
            <person name="Guiguen Y."/>
        </authorList>
    </citation>
    <scope>NUCLEOTIDE SEQUENCE [LARGE SCALE GENOMIC DNA]</scope>
    <source>
        <strain evidence="1">Cs_M1</strain>
        <tissue evidence="1">Blood</tissue>
    </source>
</reference>
<proteinExistence type="predicted"/>
<organism evidence="1 2">
    <name type="scientific">Coregonus suidteri</name>
    <dbReference type="NCBI Taxonomy" id="861788"/>
    <lineage>
        <taxon>Eukaryota</taxon>
        <taxon>Metazoa</taxon>
        <taxon>Chordata</taxon>
        <taxon>Craniata</taxon>
        <taxon>Vertebrata</taxon>
        <taxon>Euteleostomi</taxon>
        <taxon>Actinopterygii</taxon>
        <taxon>Neopterygii</taxon>
        <taxon>Teleostei</taxon>
        <taxon>Protacanthopterygii</taxon>
        <taxon>Salmoniformes</taxon>
        <taxon>Salmonidae</taxon>
        <taxon>Coregoninae</taxon>
        <taxon>Coregonus</taxon>
    </lineage>
</organism>
<comment type="caution">
    <text evidence="1">The sequence shown here is derived from an EMBL/GenBank/DDBJ whole genome shotgun (WGS) entry which is preliminary data.</text>
</comment>